<proteinExistence type="predicted"/>
<dbReference type="Pfam" id="PF13476">
    <property type="entry name" value="AAA_23"/>
    <property type="match status" value="1"/>
</dbReference>
<dbReference type="AlphaFoldDB" id="A0A3N9TDT2"/>
<dbReference type="InterPro" id="IPR051396">
    <property type="entry name" value="Bact_Antivir_Def_Nuclease"/>
</dbReference>
<dbReference type="Gene3D" id="3.40.50.300">
    <property type="entry name" value="P-loop containing nucleotide triphosphate hydrolases"/>
    <property type="match status" value="1"/>
</dbReference>
<evidence type="ECO:0000313" key="2">
    <source>
        <dbReference type="EMBL" id="RQW62378.1"/>
    </source>
</evidence>
<dbReference type="RefSeq" id="WP_124937915.1">
    <property type="nucleotide sequence ID" value="NZ_RJVQ01000006.1"/>
</dbReference>
<protein>
    <recommendedName>
        <fullName evidence="1">Rad50/SbcC-type AAA domain-containing protein</fullName>
    </recommendedName>
</protein>
<dbReference type="InterPro" id="IPR038729">
    <property type="entry name" value="Rad50/SbcC_AAA"/>
</dbReference>
<dbReference type="GO" id="GO:0006302">
    <property type="term" value="P:double-strand break repair"/>
    <property type="evidence" value="ECO:0007669"/>
    <property type="project" value="InterPro"/>
</dbReference>
<comment type="caution">
    <text evidence="2">The sequence shown here is derived from an EMBL/GenBank/DDBJ whole genome shotgun (WGS) entry which is preliminary data.</text>
</comment>
<gene>
    <name evidence="2" type="ORF">EES38_14455</name>
</gene>
<dbReference type="SUPFAM" id="SSF52540">
    <property type="entry name" value="P-loop containing nucleoside triphosphate hydrolases"/>
    <property type="match status" value="1"/>
</dbReference>
<keyword evidence="3" id="KW-1185">Reference proteome</keyword>
<evidence type="ECO:0000259" key="1">
    <source>
        <dbReference type="Pfam" id="PF13476"/>
    </source>
</evidence>
<dbReference type="PANTHER" id="PTHR43581">
    <property type="entry name" value="ATP/GTP PHOSPHATASE"/>
    <property type="match status" value="1"/>
</dbReference>
<organism evidence="2 3">
    <name type="scientific">Vibrio viridaestus</name>
    <dbReference type="NCBI Taxonomy" id="2487322"/>
    <lineage>
        <taxon>Bacteria</taxon>
        <taxon>Pseudomonadati</taxon>
        <taxon>Pseudomonadota</taxon>
        <taxon>Gammaproteobacteria</taxon>
        <taxon>Vibrionales</taxon>
        <taxon>Vibrionaceae</taxon>
        <taxon>Vibrio</taxon>
    </lineage>
</organism>
<sequence length="547" mass="62905">MKLAQINDGWDNVNKFKNYRSVVKNISFRNSRSFDDFCLPVNSAVTAICGRNGVGKSNFLRSVYAAISGDTSNSPEHLLESLQCVDVNLTLRGGKHSPSRNLTLNLNSEERLPVDSFYLDPSVFAFETLEAIKSEGDIKTILNNSPQFSLNDEHKEFIKKVLGKKYSNIVVYEFKPSDKTGEEENNKIFPYFEVTLNDITYTNQYMGSGEHKCLILIWSILSLENNSYFFMEEPESFVCPRFQRILMDFVSFYASDKKLTVFLTTHSEHILSSLKTTSIFSLKRKSSSKFVLVNERDSIKYRKTLGLSSPKSHILLVEDEFAQILLEEIFCYYRHYLVEVSNLHSMSGESNIYEVAKRINSKKDMKFIAIYDADQRGKAISDSKIPSVYLPSTNNLAPEKDIINYIENNSELFAYALGVNHDDLDAILADFTEDHHDWFIELHRLFEKNITKYNLREFKCKAIQCWISENKEICDKFIFELDNLDSLVKAKVIQGNTDDSILAFINENICYETINVPKNINVDEVHYFKIDSASDKSTKLVYSDEIN</sequence>
<dbReference type="InterPro" id="IPR027417">
    <property type="entry name" value="P-loop_NTPase"/>
</dbReference>
<dbReference type="PANTHER" id="PTHR43581:SF2">
    <property type="entry name" value="EXCINUCLEASE ATPASE SUBUNIT"/>
    <property type="match status" value="1"/>
</dbReference>
<dbReference type="GO" id="GO:0016887">
    <property type="term" value="F:ATP hydrolysis activity"/>
    <property type="evidence" value="ECO:0007669"/>
    <property type="project" value="InterPro"/>
</dbReference>
<dbReference type="EMBL" id="RJVQ01000006">
    <property type="protein sequence ID" value="RQW62378.1"/>
    <property type="molecule type" value="Genomic_DNA"/>
</dbReference>
<feature type="domain" description="Rad50/SbcC-type AAA" evidence="1">
    <location>
        <begin position="26"/>
        <end position="189"/>
    </location>
</feature>
<accession>A0A3N9TDT2</accession>
<name>A0A3N9TDT2_9VIBR</name>
<evidence type="ECO:0000313" key="3">
    <source>
        <dbReference type="Proteomes" id="UP000281112"/>
    </source>
</evidence>
<dbReference type="OrthoDB" id="9815944at2"/>
<dbReference type="Proteomes" id="UP000281112">
    <property type="component" value="Unassembled WGS sequence"/>
</dbReference>
<reference evidence="2 3" key="1">
    <citation type="submission" date="2018-11" db="EMBL/GenBank/DDBJ databases">
        <title>Vibrio LJC006 sp. nov., isolated from seawater during the bloom of the enteromorpha.</title>
        <authorList>
            <person name="Liang J."/>
        </authorList>
    </citation>
    <scope>NUCLEOTIDE SEQUENCE [LARGE SCALE GENOMIC DNA]</scope>
    <source>
        <strain evidence="2 3">LJC006</strain>
    </source>
</reference>